<protein>
    <submittedName>
        <fullName evidence="4">SRR1-domain-containing protein</fullName>
    </submittedName>
</protein>
<feature type="domain" description="SRR1-like" evidence="3">
    <location>
        <begin position="30"/>
        <end position="192"/>
    </location>
</feature>
<evidence type="ECO:0000313" key="5">
    <source>
        <dbReference type="Proteomes" id="UP000193560"/>
    </source>
</evidence>
<dbReference type="OrthoDB" id="551431at2759"/>
<organism evidence="4 5">
    <name type="scientific">Absidia repens</name>
    <dbReference type="NCBI Taxonomy" id="90262"/>
    <lineage>
        <taxon>Eukaryota</taxon>
        <taxon>Fungi</taxon>
        <taxon>Fungi incertae sedis</taxon>
        <taxon>Mucoromycota</taxon>
        <taxon>Mucoromycotina</taxon>
        <taxon>Mucoromycetes</taxon>
        <taxon>Mucorales</taxon>
        <taxon>Cunninghamellaceae</taxon>
        <taxon>Absidia</taxon>
    </lineage>
</organism>
<feature type="region of interest" description="Disordered" evidence="2">
    <location>
        <begin position="206"/>
        <end position="241"/>
    </location>
</feature>
<dbReference type="GO" id="GO:0005634">
    <property type="term" value="C:nucleus"/>
    <property type="evidence" value="ECO:0007669"/>
    <property type="project" value="TreeGrafter"/>
</dbReference>
<dbReference type="GO" id="GO:0005737">
    <property type="term" value="C:cytoplasm"/>
    <property type="evidence" value="ECO:0007669"/>
    <property type="project" value="TreeGrafter"/>
</dbReference>
<evidence type="ECO:0000256" key="1">
    <source>
        <dbReference type="ARBA" id="ARBA00009856"/>
    </source>
</evidence>
<reference evidence="4 5" key="1">
    <citation type="submission" date="2016-07" db="EMBL/GenBank/DDBJ databases">
        <title>Pervasive Adenine N6-methylation of Active Genes in Fungi.</title>
        <authorList>
            <consortium name="DOE Joint Genome Institute"/>
            <person name="Mondo S.J."/>
            <person name="Dannebaum R.O."/>
            <person name="Kuo R.C."/>
            <person name="Labutti K."/>
            <person name="Haridas S."/>
            <person name="Kuo A."/>
            <person name="Salamov A."/>
            <person name="Ahrendt S.R."/>
            <person name="Lipzen A."/>
            <person name="Sullivan W."/>
            <person name="Andreopoulos W.B."/>
            <person name="Clum A."/>
            <person name="Lindquist E."/>
            <person name="Daum C."/>
            <person name="Ramamoorthy G.K."/>
            <person name="Gryganskyi A."/>
            <person name="Culley D."/>
            <person name="Magnuson J.K."/>
            <person name="James T.Y."/>
            <person name="O'Malley M.A."/>
            <person name="Stajich J.E."/>
            <person name="Spatafora J.W."/>
            <person name="Visel A."/>
            <person name="Grigoriev I.V."/>
        </authorList>
    </citation>
    <scope>NUCLEOTIDE SEQUENCE [LARGE SCALE GENOMIC DNA]</scope>
    <source>
        <strain evidence="4 5">NRRL 1336</strain>
    </source>
</reference>
<gene>
    <name evidence="4" type="ORF">BCR42DRAFT_494019</name>
</gene>
<accession>A0A1X2I8H6</accession>
<dbReference type="InterPro" id="IPR012942">
    <property type="entry name" value="SRR1-like"/>
</dbReference>
<proteinExistence type="inferred from homology"/>
<dbReference type="InterPro" id="IPR040044">
    <property type="entry name" value="SRR1L"/>
</dbReference>
<keyword evidence="5" id="KW-1185">Reference proteome</keyword>
<dbReference type="Proteomes" id="UP000193560">
    <property type="component" value="Unassembled WGS sequence"/>
</dbReference>
<comment type="caution">
    <text evidence="4">The sequence shown here is derived from an EMBL/GenBank/DDBJ whole genome shotgun (WGS) entry which is preliminary data.</text>
</comment>
<sequence>MVKQLESYREKLIDSRFYESLLPLLTDHVVPRQCESLVCYGIGSMQESIAARYQFMLALTIRDLMKMKDDTKVWIYDPVMTPLDKQACEHYQLQVIPNDEQCKRSITTSTLFYMPHCARLLYSNTLGANWSPDPLSLVTLIGNDVSDVYVTSQPDAVLRRECPYLVPASTLIQTVPFPDFHINNVFNNLAIQHFCRSDLPAHDDPFWSSVQPLDDDDQNAKNKVKGDDDNDDGDAQKSSIE</sequence>
<evidence type="ECO:0000259" key="3">
    <source>
        <dbReference type="Pfam" id="PF07985"/>
    </source>
</evidence>
<dbReference type="STRING" id="90262.A0A1X2I8H6"/>
<evidence type="ECO:0000256" key="2">
    <source>
        <dbReference type="SAM" id="MobiDB-lite"/>
    </source>
</evidence>
<evidence type="ECO:0000313" key="4">
    <source>
        <dbReference type="EMBL" id="ORZ11488.1"/>
    </source>
</evidence>
<name>A0A1X2I8H6_9FUNG</name>
<dbReference type="AlphaFoldDB" id="A0A1X2I8H6"/>
<feature type="compositionally biased region" description="Basic and acidic residues" evidence="2">
    <location>
        <begin position="218"/>
        <end position="227"/>
    </location>
</feature>
<dbReference type="EMBL" id="MCGE01000021">
    <property type="protein sequence ID" value="ORZ11488.1"/>
    <property type="molecule type" value="Genomic_DNA"/>
</dbReference>
<dbReference type="PANTHER" id="PTHR28626:SF3">
    <property type="entry name" value="SRR1-LIKE PROTEIN"/>
    <property type="match status" value="1"/>
</dbReference>
<dbReference type="PANTHER" id="PTHR28626">
    <property type="entry name" value="SRR1-LIKE PROTEIN"/>
    <property type="match status" value="1"/>
</dbReference>
<comment type="similarity">
    <text evidence="1">Belongs to the SRR1 family.</text>
</comment>
<dbReference type="Pfam" id="PF07985">
    <property type="entry name" value="SRR1"/>
    <property type="match status" value="1"/>
</dbReference>